<accession>A0ABX1WPN2</accession>
<feature type="transmembrane region" description="Helical" evidence="1">
    <location>
        <begin position="6"/>
        <end position="26"/>
    </location>
</feature>
<name>A0ABX1WPN2_9FLAO</name>
<dbReference type="RefSeq" id="WP_171623777.1">
    <property type="nucleotide sequence ID" value="NZ_CP053698.1"/>
</dbReference>
<comment type="caution">
    <text evidence="2">The sequence shown here is derived from an EMBL/GenBank/DDBJ whole genome shotgun (WGS) entry which is preliminary data.</text>
</comment>
<reference evidence="2 3" key="1">
    <citation type="submission" date="2020-05" db="EMBL/GenBank/DDBJ databases">
        <title>Tigecycline resistant gene in Empedobacter stercoris.</title>
        <authorList>
            <person name="Chen Y."/>
            <person name="Cheng Y."/>
            <person name="Zhou K."/>
        </authorList>
    </citation>
    <scope>NUCLEOTIDE SEQUENCE [LARGE SCALE GENOMIC DNA]</scope>
    <source>
        <strain evidence="2 3">ES202</strain>
    </source>
</reference>
<keyword evidence="1" id="KW-0472">Membrane</keyword>
<keyword evidence="1" id="KW-0812">Transmembrane</keyword>
<proteinExistence type="predicted"/>
<dbReference type="Proteomes" id="UP000580344">
    <property type="component" value="Unassembled WGS sequence"/>
</dbReference>
<sequence>MKKNALLSIGKIALGFILYSILINLFDHSDLIIESFKTGFIEGFRGK</sequence>
<evidence type="ECO:0000256" key="1">
    <source>
        <dbReference type="SAM" id="Phobius"/>
    </source>
</evidence>
<dbReference type="EMBL" id="JABFOQ010000035">
    <property type="protein sequence ID" value="NOJ76486.1"/>
    <property type="molecule type" value="Genomic_DNA"/>
</dbReference>
<evidence type="ECO:0000313" key="2">
    <source>
        <dbReference type="EMBL" id="NOJ76486.1"/>
    </source>
</evidence>
<organism evidence="2 3">
    <name type="scientific">Empedobacter stercoris</name>
    <dbReference type="NCBI Taxonomy" id="1628248"/>
    <lineage>
        <taxon>Bacteria</taxon>
        <taxon>Pseudomonadati</taxon>
        <taxon>Bacteroidota</taxon>
        <taxon>Flavobacteriia</taxon>
        <taxon>Flavobacteriales</taxon>
        <taxon>Weeksellaceae</taxon>
        <taxon>Empedobacter</taxon>
    </lineage>
</organism>
<keyword evidence="3" id="KW-1185">Reference proteome</keyword>
<protein>
    <submittedName>
        <fullName evidence="2">Uncharacterized protein</fullName>
    </submittedName>
</protein>
<evidence type="ECO:0000313" key="3">
    <source>
        <dbReference type="Proteomes" id="UP000580344"/>
    </source>
</evidence>
<gene>
    <name evidence="2" type="ORF">HMH06_11695</name>
</gene>
<keyword evidence="1" id="KW-1133">Transmembrane helix</keyword>